<comment type="caution">
    <text evidence="1">The sequence shown here is derived from an EMBL/GenBank/DDBJ whole genome shotgun (WGS) entry which is preliminary data.</text>
</comment>
<protein>
    <submittedName>
        <fullName evidence="1">Uncharacterized protein</fullName>
    </submittedName>
</protein>
<reference evidence="1 2" key="1">
    <citation type="submission" date="2019-02" db="EMBL/GenBank/DDBJ databases">
        <title>Genome sequencing of the rare red list fungi Bondarzewia mesenterica.</title>
        <authorList>
            <person name="Buettner E."/>
            <person name="Kellner H."/>
        </authorList>
    </citation>
    <scope>NUCLEOTIDE SEQUENCE [LARGE SCALE GENOMIC DNA]</scope>
    <source>
        <strain evidence="1 2">DSM 108281</strain>
    </source>
</reference>
<dbReference type="EMBL" id="SGPL01000103">
    <property type="protein sequence ID" value="THH17650.1"/>
    <property type="molecule type" value="Genomic_DNA"/>
</dbReference>
<organism evidence="1 2">
    <name type="scientific">Bondarzewia mesenterica</name>
    <dbReference type="NCBI Taxonomy" id="1095465"/>
    <lineage>
        <taxon>Eukaryota</taxon>
        <taxon>Fungi</taxon>
        <taxon>Dikarya</taxon>
        <taxon>Basidiomycota</taxon>
        <taxon>Agaricomycotina</taxon>
        <taxon>Agaricomycetes</taxon>
        <taxon>Russulales</taxon>
        <taxon>Bondarzewiaceae</taxon>
        <taxon>Bondarzewia</taxon>
    </lineage>
</organism>
<name>A0A4S4M469_9AGAM</name>
<evidence type="ECO:0000313" key="2">
    <source>
        <dbReference type="Proteomes" id="UP000310158"/>
    </source>
</evidence>
<keyword evidence="2" id="KW-1185">Reference proteome</keyword>
<dbReference type="AlphaFoldDB" id="A0A4S4M469"/>
<accession>A0A4S4M469</accession>
<sequence>MTAHLSAYHLTTDDHIASLERELFQLRNQRQSRTTIVQCPEADSDEEPSDNPLEVLRPTAPKILCPVLYIQVPPCPKPALAEPARHVDPPIHSYAAAHDVTYIPPIDKVTNEVLQPPAIKKQEPAYRMMVLIHDEAVMKDVYDRAMSSPITVTQHELSSLSPEVRAQIRETTAG</sequence>
<evidence type="ECO:0000313" key="1">
    <source>
        <dbReference type="EMBL" id="THH17650.1"/>
    </source>
</evidence>
<proteinExistence type="predicted"/>
<dbReference type="Proteomes" id="UP000310158">
    <property type="component" value="Unassembled WGS sequence"/>
</dbReference>
<dbReference type="OrthoDB" id="3260546at2759"/>
<gene>
    <name evidence="1" type="ORF">EW146_g3208</name>
</gene>